<dbReference type="KEGG" id="foc:113204053"/>
<keyword evidence="8" id="KW-1185">Reference proteome</keyword>
<dbReference type="OrthoDB" id="10257492at2759"/>
<comment type="similarity">
    <text evidence="7">Belongs to the FPP/GGPP synthase family.</text>
</comment>
<sequence length="377" mass="42639">MLRTASSIVLRLRPAPAAGGPAAAPMSMLAPSPLRLQQLQDIKTLDDFFPKVVAQLQEESVVCGIPSETEWLAKLLHHTVPGGKMVRALATYNGMRELGAGHLTDAHLVKAMSLAWSVEMIQSAMALADDIADQAPERRGKPSWYTVAGPGAVFDVLLVEHCTYRLLKRHFSGDRYSRMIMLYVRTMFQLCFGQNNDIHCMAEGRAKFDEFSLERYQALCEFKSGEYTFYLPTATAMFACGVNDKDAHDAARDISSDLGLIYQIQDDYLDSYGVVERMGKPRTDIKNGKCTWLIAEAKRRATPAQLKALKENYGFDDEEKIANIAQLYEDLDMKQVFLDYEHKSFRDIAQKIDKYSHVLPRVLYTYVLESIKYHINR</sequence>
<evidence type="ECO:0000313" key="9">
    <source>
        <dbReference type="RefSeq" id="XP_026274837.1"/>
    </source>
</evidence>
<dbReference type="GO" id="GO:0046872">
    <property type="term" value="F:metal ion binding"/>
    <property type="evidence" value="ECO:0007669"/>
    <property type="project" value="UniProtKB-KW"/>
</dbReference>
<dbReference type="InterPro" id="IPR033749">
    <property type="entry name" value="Polyprenyl_synt_CS"/>
</dbReference>
<dbReference type="GO" id="GO:0004161">
    <property type="term" value="F:dimethylallyltranstransferase activity"/>
    <property type="evidence" value="ECO:0007669"/>
    <property type="project" value="TreeGrafter"/>
</dbReference>
<reference evidence="9" key="1">
    <citation type="submission" date="2025-08" db="UniProtKB">
        <authorList>
            <consortium name="RefSeq"/>
        </authorList>
    </citation>
    <scope>IDENTIFICATION</scope>
    <source>
        <tissue evidence="9">Whole organism</tissue>
    </source>
</reference>
<keyword evidence="2 7" id="KW-0808">Transferase</keyword>
<dbReference type="GO" id="GO:0004337">
    <property type="term" value="F:(2E,6E)-farnesyl diphosphate synthase activity"/>
    <property type="evidence" value="ECO:0007669"/>
    <property type="project" value="TreeGrafter"/>
</dbReference>
<name>A0A6J1S1C8_FRAOC</name>
<dbReference type="InterPro" id="IPR000092">
    <property type="entry name" value="Polyprenyl_synt"/>
</dbReference>
<dbReference type="Gene3D" id="1.10.600.10">
    <property type="entry name" value="Farnesyl Diphosphate Synthase"/>
    <property type="match status" value="1"/>
</dbReference>
<dbReference type="RefSeq" id="XP_026274837.1">
    <property type="nucleotide sequence ID" value="XM_026419052.2"/>
</dbReference>
<proteinExistence type="inferred from homology"/>
<evidence type="ECO:0000313" key="8">
    <source>
        <dbReference type="Proteomes" id="UP000504606"/>
    </source>
</evidence>
<dbReference type="SFLD" id="SFLDS00005">
    <property type="entry name" value="Isoprenoid_Synthase_Type_I"/>
    <property type="match status" value="1"/>
</dbReference>
<keyword evidence="3" id="KW-0479">Metal-binding</keyword>
<dbReference type="GO" id="GO:0042811">
    <property type="term" value="P:pheromone biosynthetic process"/>
    <property type="evidence" value="ECO:0007669"/>
    <property type="project" value="UniProtKB-ARBA"/>
</dbReference>
<evidence type="ECO:0000256" key="2">
    <source>
        <dbReference type="ARBA" id="ARBA00022679"/>
    </source>
</evidence>
<dbReference type="Proteomes" id="UP000504606">
    <property type="component" value="Unplaced"/>
</dbReference>
<comment type="cofactor">
    <cofactor evidence="1">
        <name>Mg(2+)</name>
        <dbReference type="ChEBI" id="CHEBI:18420"/>
    </cofactor>
</comment>
<keyword evidence="4" id="KW-0460">Magnesium</keyword>
<evidence type="ECO:0000256" key="3">
    <source>
        <dbReference type="ARBA" id="ARBA00022723"/>
    </source>
</evidence>
<dbReference type="InterPro" id="IPR039702">
    <property type="entry name" value="FPS1-like"/>
</dbReference>
<gene>
    <name evidence="9" type="primary">LOC113204053</name>
</gene>
<dbReference type="GO" id="GO:0005737">
    <property type="term" value="C:cytoplasm"/>
    <property type="evidence" value="ECO:0007669"/>
    <property type="project" value="TreeGrafter"/>
</dbReference>
<dbReference type="PANTHER" id="PTHR11525:SF0">
    <property type="entry name" value="FARNESYL PYROPHOSPHATE SYNTHASE"/>
    <property type="match status" value="1"/>
</dbReference>
<organism evidence="8 9">
    <name type="scientific">Frankliniella occidentalis</name>
    <name type="common">Western flower thrips</name>
    <name type="synonym">Euthrips occidentalis</name>
    <dbReference type="NCBI Taxonomy" id="133901"/>
    <lineage>
        <taxon>Eukaryota</taxon>
        <taxon>Metazoa</taxon>
        <taxon>Ecdysozoa</taxon>
        <taxon>Arthropoda</taxon>
        <taxon>Hexapoda</taxon>
        <taxon>Insecta</taxon>
        <taxon>Pterygota</taxon>
        <taxon>Neoptera</taxon>
        <taxon>Paraneoptera</taxon>
        <taxon>Thysanoptera</taxon>
        <taxon>Terebrantia</taxon>
        <taxon>Thripoidea</taxon>
        <taxon>Thripidae</taxon>
        <taxon>Frankliniella</taxon>
    </lineage>
</organism>
<comment type="pathway">
    <text evidence="5">Pheromone biosynthesis.</text>
</comment>
<evidence type="ECO:0000256" key="6">
    <source>
        <dbReference type="ARBA" id="ARBA00034546"/>
    </source>
</evidence>
<accession>A0A6J1S1C8</accession>
<evidence type="ECO:0000256" key="4">
    <source>
        <dbReference type="ARBA" id="ARBA00022842"/>
    </source>
</evidence>
<evidence type="ECO:0000256" key="1">
    <source>
        <dbReference type="ARBA" id="ARBA00001946"/>
    </source>
</evidence>
<evidence type="ECO:0000256" key="7">
    <source>
        <dbReference type="RuleBase" id="RU004466"/>
    </source>
</evidence>
<dbReference type="PROSITE" id="PS00444">
    <property type="entry name" value="POLYPRENYL_SYNTHASE_2"/>
    <property type="match status" value="1"/>
</dbReference>
<dbReference type="Pfam" id="PF00348">
    <property type="entry name" value="polyprenyl_synt"/>
    <property type="match status" value="1"/>
</dbReference>
<protein>
    <recommendedName>
        <fullName evidence="6">Farnesyl pyrophosphate synthase</fullName>
    </recommendedName>
</protein>
<evidence type="ECO:0000256" key="5">
    <source>
        <dbReference type="ARBA" id="ARBA00033740"/>
    </source>
</evidence>
<dbReference type="InterPro" id="IPR008949">
    <property type="entry name" value="Isoprenoid_synthase_dom_sf"/>
</dbReference>
<dbReference type="AlphaFoldDB" id="A0A6J1S1C8"/>
<dbReference type="SUPFAM" id="SSF48576">
    <property type="entry name" value="Terpenoid synthases"/>
    <property type="match status" value="1"/>
</dbReference>
<dbReference type="GeneID" id="113204053"/>
<dbReference type="PANTHER" id="PTHR11525">
    <property type="entry name" value="FARNESYL-PYROPHOSPHATE SYNTHETASE"/>
    <property type="match status" value="1"/>
</dbReference>
<dbReference type="GO" id="GO:0045337">
    <property type="term" value="P:farnesyl diphosphate biosynthetic process"/>
    <property type="evidence" value="ECO:0007669"/>
    <property type="project" value="TreeGrafter"/>
</dbReference>